<evidence type="ECO:0000256" key="5">
    <source>
        <dbReference type="ARBA" id="ARBA00038359"/>
    </source>
</evidence>
<feature type="transmembrane region" description="Helical" evidence="7">
    <location>
        <begin position="39"/>
        <end position="61"/>
    </location>
</feature>
<dbReference type="InterPro" id="IPR052337">
    <property type="entry name" value="SAT4-like"/>
</dbReference>
<dbReference type="Proteomes" id="UP000244855">
    <property type="component" value="Unassembled WGS sequence"/>
</dbReference>
<evidence type="ECO:0000256" key="3">
    <source>
        <dbReference type="ARBA" id="ARBA00022989"/>
    </source>
</evidence>
<keyword evidence="3 7" id="KW-1133">Transmembrane helix</keyword>
<keyword evidence="10" id="KW-1185">Reference proteome</keyword>
<protein>
    <recommendedName>
        <fullName evidence="8">Rhodopsin domain-containing protein</fullName>
    </recommendedName>
</protein>
<feature type="transmembrane region" description="Helical" evidence="7">
    <location>
        <begin position="116"/>
        <end position="134"/>
    </location>
</feature>
<evidence type="ECO:0000313" key="10">
    <source>
        <dbReference type="Proteomes" id="UP000244855"/>
    </source>
</evidence>
<evidence type="ECO:0000256" key="6">
    <source>
        <dbReference type="SAM" id="MobiDB-lite"/>
    </source>
</evidence>
<comment type="similarity">
    <text evidence="5">Belongs to the SAT4 family.</text>
</comment>
<dbReference type="PANTHER" id="PTHR33048">
    <property type="entry name" value="PTH11-LIKE INTEGRAL MEMBRANE PROTEIN (AFU_ORTHOLOGUE AFUA_5G11245)"/>
    <property type="match status" value="1"/>
</dbReference>
<evidence type="ECO:0000259" key="8">
    <source>
        <dbReference type="Pfam" id="PF20684"/>
    </source>
</evidence>
<keyword evidence="2 7" id="KW-0812">Transmembrane</keyword>
<proteinExistence type="inferred from homology"/>
<dbReference type="Pfam" id="PF20684">
    <property type="entry name" value="Fung_rhodopsin"/>
    <property type="match status" value="1"/>
</dbReference>
<feature type="region of interest" description="Disordered" evidence="6">
    <location>
        <begin position="318"/>
        <end position="349"/>
    </location>
</feature>
<evidence type="ECO:0000313" key="9">
    <source>
        <dbReference type="EMBL" id="PVI02640.1"/>
    </source>
</evidence>
<feature type="transmembrane region" description="Helical" evidence="7">
    <location>
        <begin position="232"/>
        <end position="254"/>
    </location>
</feature>
<gene>
    <name evidence="9" type="ORF">DM02DRAFT_701104</name>
</gene>
<dbReference type="EMBL" id="KZ805340">
    <property type="protein sequence ID" value="PVI02640.1"/>
    <property type="molecule type" value="Genomic_DNA"/>
</dbReference>
<feature type="domain" description="Rhodopsin" evidence="8">
    <location>
        <begin position="57"/>
        <end position="297"/>
    </location>
</feature>
<evidence type="ECO:0000256" key="7">
    <source>
        <dbReference type="SAM" id="Phobius"/>
    </source>
</evidence>
<evidence type="ECO:0000256" key="2">
    <source>
        <dbReference type="ARBA" id="ARBA00022692"/>
    </source>
</evidence>
<feature type="transmembrane region" description="Helical" evidence="7">
    <location>
        <begin position="198"/>
        <end position="220"/>
    </location>
</feature>
<reference evidence="9 10" key="1">
    <citation type="journal article" date="2018" name="Sci. Rep.">
        <title>Comparative genomics provides insights into the lifestyle and reveals functional heterogeneity of dark septate endophytic fungi.</title>
        <authorList>
            <person name="Knapp D.G."/>
            <person name="Nemeth J.B."/>
            <person name="Barry K."/>
            <person name="Hainaut M."/>
            <person name="Henrissat B."/>
            <person name="Johnson J."/>
            <person name="Kuo A."/>
            <person name="Lim J.H.P."/>
            <person name="Lipzen A."/>
            <person name="Nolan M."/>
            <person name="Ohm R.A."/>
            <person name="Tamas L."/>
            <person name="Grigoriev I.V."/>
            <person name="Spatafora J.W."/>
            <person name="Nagy L.G."/>
            <person name="Kovacs G.M."/>
        </authorList>
    </citation>
    <scope>NUCLEOTIDE SEQUENCE [LARGE SCALE GENOMIC DNA]</scope>
    <source>
        <strain evidence="9 10">DSE2036</strain>
    </source>
</reference>
<organism evidence="9 10">
    <name type="scientific">Periconia macrospinosa</name>
    <dbReference type="NCBI Taxonomy" id="97972"/>
    <lineage>
        <taxon>Eukaryota</taxon>
        <taxon>Fungi</taxon>
        <taxon>Dikarya</taxon>
        <taxon>Ascomycota</taxon>
        <taxon>Pezizomycotina</taxon>
        <taxon>Dothideomycetes</taxon>
        <taxon>Pleosporomycetidae</taxon>
        <taxon>Pleosporales</taxon>
        <taxon>Massarineae</taxon>
        <taxon>Periconiaceae</taxon>
        <taxon>Periconia</taxon>
    </lineage>
</organism>
<accession>A0A2V1E0F0</accession>
<comment type="subcellular location">
    <subcellularLocation>
        <location evidence="1">Membrane</location>
        <topology evidence="1">Multi-pass membrane protein</topology>
    </subcellularLocation>
</comment>
<evidence type="ECO:0000256" key="1">
    <source>
        <dbReference type="ARBA" id="ARBA00004141"/>
    </source>
</evidence>
<dbReference type="STRING" id="97972.A0A2V1E0F0"/>
<dbReference type="InterPro" id="IPR049326">
    <property type="entry name" value="Rhodopsin_dom_fungi"/>
</dbReference>
<feature type="transmembrane region" description="Helical" evidence="7">
    <location>
        <begin position="274"/>
        <end position="296"/>
    </location>
</feature>
<dbReference type="AlphaFoldDB" id="A0A2V1E0F0"/>
<dbReference type="OrthoDB" id="444631at2759"/>
<feature type="transmembrane region" description="Helical" evidence="7">
    <location>
        <begin position="155"/>
        <end position="178"/>
    </location>
</feature>
<feature type="compositionally biased region" description="Polar residues" evidence="6">
    <location>
        <begin position="318"/>
        <end position="335"/>
    </location>
</feature>
<dbReference type="GO" id="GO:0016020">
    <property type="term" value="C:membrane"/>
    <property type="evidence" value="ECO:0007669"/>
    <property type="project" value="UniProtKB-SubCell"/>
</dbReference>
<feature type="transmembrane region" description="Helical" evidence="7">
    <location>
        <begin position="73"/>
        <end position="96"/>
    </location>
</feature>
<feature type="region of interest" description="Disordered" evidence="6">
    <location>
        <begin position="362"/>
        <end position="383"/>
    </location>
</feature>
<keyword evidence="4 7" id="KW-0472">Membrane</keyword>
<name>A0A2V1E0F0_9PLEO</name>
<dbReference type="PANTHER" id="PTHR33048:SF158">
    <property type="entry name" value="MEMBRANE PROTEIN PTH11-LIKE, PUTATIVE-RELATED"/>
    <property type="match status" value="1"/>
</dbReference>
<evidence type="ECO:0000256" key="4">
    <source>
        <dbReference type="ARBA" id="ARBA00023136"/>
    </source>
</evidence>
<sequence length="383" mass="42000">MAPAPQSMGGEMPDFHTHPLVPSPTGTSNFVDPVTRAPMATAIATVVLVLAFIATCLRFYARRCILGNVGVDDWVGLAAMIVTAEYTIYAIVLFNLPGMGPHMWDIPGIVFFDNAYGLRLLFTEIMYCPAAYLIKLSIFLLYRRVFISPGGRAKAFIMGGIYISTVMYVIMFVLSWAFCTKSASVVDGGGCHQKGAYVGWALATVNIVTDIYLLAIPPFVIVKLQITSQRKFAISLLFFFTASATISSIFSVYYRVYVGNNSMDFSWNIVPAAVATITELNLGIVCSSLPAVNILFHKARIQARNNYATFGTSGNATKPSLLSRVSNKMRSSESNMSDDHDTRGHQGTFQSDHDIVRLIDIQQSSEPLQKHASSLERPLPTKS</sequence>